<dbReference type="Proteomes" id="UP000198838">
    <property type="component" value="Unassembled WGS sequence"/>
</dbReference>
<accession>A0A1I0VNK5</accession>
<evidence type="ECO:0000256" key="3">
    <source>
        <dbReference type="ARBA" id="ARBA00022679"/>
    </source>
</evidence>
<feature type="transmembrane region" description="Helical" evidence="10">
    <location>
        <begin position="145"/>
        <end position="167"/>
    </location>
</feature>
<keyword evidence="8 10" id="KW-0594">Phospholipid biosynthesis</keyword>
<dbReference type="GO" id="GO:0043772">
    <property type="term" value="F:acyl-phosphate glycerol-3-phosphate acyltransferase activity"/>
    <property type="evidence" value="ECO:0007669"/>
    <property type="project" value="UniProtKB-UniRule"/>
</dbReference>
<organism evidence="11 12">
    <name type="scientific">Acetitomaculum ruminis DSM 5522</name>
    <dbReference type="NCBI Taxonomy" id="1120918"/>
    <lineage>
        <taxon>Bacteria</taxon>
        <taxon>Bacillati</taxon>
        <taxon>Bacillota</taxon>
        <taxon>Clostridia</taxon>
        <taxon>Lachnospirales</taxon>
        <taxon>Lachnospiraceae</taxon>
        <taxon>Acetitomaculum</taxon>
    </lineage>
</organism>
<comment type="catalytic activity">
    <reaction evidence="10">
        <text>an acyl phosphate + sn-glycerol 3-phosphate = a 1-acyl-sn-glycero-3-phosphate + phosphate</text>
        <dbReference type="Rhea" id="RHEA:34075"/>
        <dbReference type="ChEBI" id="CHEBI:43474"/>
        <dbReference type="ChEBI" id="CHEBI:57597"/>
        <dbReference type="ChEBI" id="CHEBI:57970"/>
        <dbReference type="ChEBI" id="CHEBI:59918"/>
        <dbReference type="EC" id="2.3.1.275"/>
    </reaction>
</comment>
<dbReference type="STRING" id="1120918.SAMN05216249_102102"/>
<keyword evidence="3 10" id="KW-0808">Transferase</keyword>
<keyword evidence="5 10" id="KW-1133">Transmembrane helix</keyword>
<keyword evidence="4 10" id="KW-0812">Transmembrane</keyword>
<protein>
    <recommendedName>
        <fullName evidence="10">Glycerol-3-phosphate acyltransferase</fullName>
    </recommendedName>
    <alternativeName>
        <fullName evidence="10">Acyl-PO4 G3P acyltransferase</fullName>
    </alternativeName>
    <alternativeName>
        <fullName evidence="10">Acyl-phosphate--glycerol-3-phosphate acyltransferase</fullName>
    </alternativeName>
    <alternativeName>
        <fullName evidence="10">G3P acyltransferase</fullName>
        <shortName evidence="10">GPAT</shortName>
        <ecNumber evidence="10">2.3.1.275</ecNumber>
    </alternativeName>
    <alternativeName>
        <fullName evidence="10">Lysophosphatidic acid synthase</fullName>
        <shortName evidence="10">LPA synthase</shortName>
    </alternativeName>
</protein>
<evidence type="ECO:0000256" key="6">
    <source>
        <dbReference type="ARBA" id="ARBA00023098"/>
    </source>
</evidence>
<keyword evidence="2 10" id="KW-0444">Lipid biosynthesis</keyword>
<dbReference type="SMART" id="SM01207">
    <property type="entry name" value="G3P_acyltransf"/>
    <property type="match status" value="1"/>
</dbReference>
<dbReference type="HAMAP" id="MF_01043">
    <property type="entry name" value="PlsY"/>
    <property type="match status" value="1"/>
</dbReference>
<comment type="similarity">
    <text evidence="10">Belongs to the PlsY family.</text>
</comment>
<keyword evidence="9 10" id="KW-1208">Phospholipid metabolism</keyword>
<keyword evidence="7 10" id="KW-0472">Membrane</keyword>
<evidence type="ECO:0000256" key="8">
    <source>
        <dbReference type="ARBA" id="ARBA00023209"/>
    </source>
</evidence>
<dbReference type="Pfam" id="PF02660">
    <property type="entry name" value="G3P_acyltransf"/>
    <property type="match status" value="1"/>
</dbReference>
<comment type="subunit">
    <text evidence="10">Probably interacts with PlsX.</text>
</comment>
<dbReference type="RefSeq" id="WP_092870115.1">
    <property type="nucleotide sequence ID" value="NZ_FOJY01000002.1"/>
</dbReference>
<evidence type="ECO:0000256" key="5">
    <source>
        <dbReference type="ARBA" id="ARBA00022989"/>
    </source>
</evidence>
<dbReference type="EC" id="2.3.1.275" evidence="10"/>
<dbReference type="InterPro" id="IPR003811">
    <property type="entry name" value="G3P_acylTferase_PlsY"/>
</dbReference>
<evidence type="ECO:0000256" key="10">
    <source>
        <dbReference type="HAMAP-Rule" id="MF_01043"/>
    </source>
</evidence>
<evidence type="ECO:0000256" key="7">
    <source>
        <dbReference type="ARBA" id="ARBA00023136"/>
    </source>
</evidence>
<dbReference type="UniPathway" id="UPA00085"/>
<feature type="transmembrane region" description="Helical" evidence="10">
    <location>
        <begin position="47"/>
        <end position="73"/>
    </location>
</feature>
<proteinExistence type="inferred from homology"/>
<keyword evidence="1 10" id="KW-1003">Cell membrane</keyword>
<evidence type="ECO:0000256" key="2">
    <source>
        <dbReference type="ARBA" id="ARBA00022516"/>
    </source>
</evidence>
<comment type="function">
    <text evidence="10">Catalyzes the transfer of an acyl group from acyl-phosphate (acyl-PO(4)) to glycerol-3-phosphate (G3P) to form lysophosphatidic acid (LPA). This enzyme utilizes acyl-phosphate as fatty acyl donor, but not acyl-CoA or acyl-ACP.</text>
</comment>
<keyword evidence="12" id="KW-1185">Reference proteome</keyword>
<evidence type="ECO:0000313" key="12">
    <source>
        <dbReference type="Proteomes" id="UP000198838"/>
    </source>
</evidence>
<dbReference type="AlphaFoldDB" id="A0A1I0VNK5"/>
<evidence type="ECO:0000256" key="4">
    <source>
        <dbReference type="ARBA" id="ARBA00022692"/>
    </source>
</evidence>
<sequence>MERLICLGIGYVLGLFQTSYIYGKIHNTDIREHGSGNAGTTNALRTFGVKAGLLTFLGDFAKAILAALLVSLIFKNLGYSYVRVLEMYAGLGAVLGHVFPFYLHFKGGKGVASTAGLMIIIDTKITLLMMLTFIIISLTTKYVSLASLTATILLTIVVTIAGFNGYLDVSNEYLYEIIAITVILMLIIIFKHRGNIKKLLNGTENKLNLSKHSQGE</sequence>
<feature type="transmembrane region" description="Helical" evidence="10">
    <location>
        <begin position="85"/>
        <end position="103"/>
    </location>
</feature>
<comment type="pathway">
    <text evidence="10">Lipid metabolism; phospholipid metabolism.</text>
</comment>
<dbReference type="EMBL" id="FOJY01000002">
    <property type="protein sequence ID" value="SFA77818.1"/>
    <property type="molecule type" value="Genomic_DNA"/>
</dbReference>
<evidence type="ECO:0000313" key="11">
    <source>
        <dbReference type="EMBL" id="SFA77818.1"/>
    </source>
</evidence>
<feature type="transmembrane region" description="Helical" evidence="10">
    <location>
        <begin position="115"/>
        <end position="138"/>
    </location>
</feature>
<keyword evidence="6 10" id="KW-0443">Lipid metabolism</keyword>
<dbReference type="PANTHER" id="PTHR30309">
    <property type="entry name" value="INNER MEMBRANE PROTEIN YGIH"/>
    <property type="match status" value="1"/>
</dbReference>
<dbReference type="PANTHER" id="PTHR30309:SF0">
    <property type="entry name" value="GLYCEROL-3-PHOSPHATE ACYLTRANSFERASE-RELATED"/>
    <property type="match status" value="1"/>
</dbReference>
<keyword evidence="11" id="KW-0012">Acyltransferase</keyword>
<name>A0A1I0VNK5_9FIRM</name>
<dbReference type="OrthoDB" id="9777124at2"/>
<evidence type="ECO:0000256" key="9">
    <source>
        <dbReference type="ARBA" id="ARBA00023264"/>
    </source>
</evidence>
<dbReference type="NCBIfam" id="TIGR00023">
    <property type="entry name" value="glycerol-3-phosphate 1-O-acyltransferase PlsY"/>
    <property type="match status" value="1"/>
</dbReference>
<evidence type="ECO:0000256" key="1">
    <source>
        <dbReference type="ARBA" id="ARBA00022475"/>
    </source>
</evidence>
<reference evidence="11 12" key="1">
    <citation type="submission" date="2016-10" db="EMBL/GenBank/DDBJ databases">
        <authorList>
            <person name="de Groot N.N."/>
        </authorList>
    </citation>
    <scope>NUCLEOTIDE SEQUENCE [LARGE SCALE GENOMIC DNA]</scope>
    <source>
        <strain evidence="11 12">DSM 5522</strain>
    </source>
</reference>
<comment type="subcellular location">
    <subcellularLocation>
        <location evidence="10">Cell membrane</location>
        <topology evidence="10">Multi-pass membrane protein</topology>
    </subcellularLocation>
</comment>
<gene>
    <name evidence="10" type="primary">plsY</name>
    <name evidence="11" type="ORF">SAMN05216249_102102</name>
</gene>
<dbReference type="GO" id="GO:0005886">
    <property type="term" value="C:plasma membrane"/>
    <property type="evidence" value="ECO:0007669"/>
    <property type="project" value="UniProtKB-SubCell"/>
</dbReference>
<feature type="transmembrane region" description="Helical" evidence="10">
    <location>
        <begin position="173"/>
        <end position="190"/>
    </location>
</feature>
<dbReference type="GO" id="GO:0008654">
    <property type="term" value="P:phospholipid biosynthetic process"/>
    <property type="evidence" value="ECO:0007669"/>
    <property type="project" value="UniProtKB-UniRule"/>
</dbReference>